<organism evidence="7">
    <name type="scientific">freshwater metagenome</name>
    <dbReference type="NCBI Taxonomy" id="449393"/>
    <lineage>
        <taxon>unclassified sequences</taxon>
        <taxon>metagenomes</taxon>
        <taxon>ecological metagenomes</taxon>
    </lineage>
</organism>
<dbReference type="InterPro" id="IPR005484">
    <property type="entry name" value="Ribosomal_uL18_bac/plant/anim"/>
</dbReference>
<dbReference type="PANTHER" id="PTHR12899:SF3">
    <property type="entry name" value="LARGE RIBOSOMAL SUBUNIT PROTEIN UL18M"/>
    <property type="match status" value="1"/>
</dbReference>
<evidence type="ECO:0000256" key="4">
    <source>
        <dbReference type="ARBA" id="ARBA00022980"/>
    </source>
</evidence>
<accession>A0A6J6H822</accession>
<gene>
    <name evidence="6" type="ORF">UFOPK1808_00093</name>
    <name evidence="7" type="ORF">UFOPK1889_00070</name>
</gene>
<reference evidence="7" key="1">
    <citation type="submission" date="2020-05" db="EMBL/GenBank/DDBJ databases">
        <authorList>
            <person name="Chiriac C."/>
            <person name="Salcher M."/>
            <person name="Ghai R."/>
            <person name="Kavagutti S V."/>
        </authorList>
    </citation>
    <scope>NUCLEOTIDE SEQUENCE</scope>
</reference>
<sequence length="121" mass="13130">MANIAKIRRESRLRRHRRVRKKIYGTATRPRLAVHRTNKHFSMQLIDDDLGHTIAAASSVEGDMRSNSGATVAAATKVGQLIAQRAKAAGISSVVYDRGGYAYHGRVAAAAEAAREAGLEF</sequence>
<dbReference type="FunFam" id="3.30.420.100:FF:000001">
    <property type="entry name" value="50S ribosomal protein L18"/>
    <property type="match status" value="1"/>
</dbReference>
<dbReference type="SUPFAM" id="SSF53137">
    <property type="entry name" value="Translational machinery components"/>
    <property type="match status" value="1"/>
</dbReference>
<keyword evidence="2" id="KW-0699">rRNA-binding</keyword>
<dbReference type="GO" id="GO:0022625">
    <property type="term" value="C:cytosolic large ribosomal subunit"/>
    <property type="evidence" value="ECO:0007669"/>
    <property type="project" value="TreeGrafter"/>
</dbReference>
<dbReference type="PANTHER" id="PTHR12899">
    <property type="entry name" value="39S RIBOSOMAL PROTEIN L18, MITOCHONDRIAL"/>
    <property type="match status" value="1"/>
</dbReference>
<dbReference type="GO" id="GO:0008097">
    <property type="term" value="F:5S rRNA binding"/>
    <property type="evidence" value="ECO:0007669"/>
    <property type="project" value="TreeGrafter"/>
</dbReference>
<protein>
    <submittedName>
        <fullName evidence="7">Unannotated protein</fullName>
    </submittedName>
</protein>
<dbReference type="NCBIfam" id="TIGR00060">
    <property type="entry name" value="L18_bact"/>
    <property type="match status" value="1"/>
</dbReference>
<dbReference type="GO" id="GO:0003735">
    <property type="term" value="F:structural constituent of ribosome"/>
    <property type="evidence" value="ECO:0007669"/>
    <property type="project" value="InterPro"/>
</dbReference>
<dbReference type="GO" id="GO:0006412">
    <property type="term" value="P:translation"/>
    <property type="evidence" value="ECO:0007669"/>
    <property type="project" value="InterPro"/>
</dbReference>
<keyword evidence="5" id="KW-0687">Ribonucleoprotein</keyword>
<comment type="similarity">
    <text evidence="1">Belongs to the universal ribosomal protein uL18 family.</text>
</comment>
<evidence type="ECO:0000313" key="6">
    <source>
        <dbReference type="EMBL" id="CAB4589815.1"/>
    </source>
</evidence>
<dbReference type="InterPro" id="IPR057268">
    <property type="entry name" value="Ribosomal_L18"/>
</dbReference>
<evidence type="ECO:0000256" key="5">
    <source>
        <dbReference type="ARBA" id="ARBA00023274"/>
    </source>
</evidence>
<dbReference type="AlphaFoldDB" id="A0A6J6H822"/>
<dbReference type="CDD" id="cd00432">
    <property type="entry name" value="Ribosomal_L18_L5e"/>
    <property type="match status" value="1"/>
</dbReference>
<dbReference type="HAMAP" id="MF_01337_B">
    <property type="entry name" value="Ribosomal_uL18_B"/>
    <property type="match status" value="1"/>
</dbReference>
<evidence type="ECO:0000256" key="3">
    <source>
        <dbReference type="ARBA" id="ARBA00022884"/>
    </source>
</evidence>
<keyword evidence="4" id="KW-0689">Ribosomal protein</keyword>
<evidence type="ECO:0000313" key="7">
    <source>
        <dbReference type="EMBL" id="CAB4607424.1"/>
    </source>
</evidence>
<dbReference type="EMBL" id="CAEZUZ010000005">
    <property type="protein sequence ID" value="CAB4607424.1"/>
    <property type="molecule type" value="Genomic_DNA"/>
</dbReference>
<evidence type="ECO:0000256" key="1">
    <source>
        <dbReference type="ARBA" id="ARBA00007116"/>
    </source>
</evidence>
<dbReference type="InterPro" id="IPR004389">
    <property type="entry name" value="Ribosomal_uL18_bac-type"/>
</dbReference>
<name>A0A6J6H822_9ZZZZ</name>
<dbReference type="Gene3D" id="3.30.420.100">
    <property type="match status" value="1"/>
</dbReference>
<proteinExistence type="inferred from homology"/>
<dbReference type="Pfam" id="PF00861">
    <property type="entry name" value="Ribosomal_L18p"/>
    <property type="match status" value="1"/>
</dbReference>
<keyword evidence="3" id="KW-0694">RNA-binding</keyword>
<evidence type="ECO:0000256" key="2">
    <source>
        <dbReference type="ARBA" id="ARBA00022730"/>
    </source>
</evidence>
<dbReference type="EMBL" id="CAEZUL010000004">
    <property type="protein sequence ID" value="CAB4589815.1"/>
    <property type="molecule type" value="Genomic_DNA"/>
</dbReference>